<name>A0ABQ6LHN8_9RHOB</name>
<evidence type="ECO:0000256" key="5">
    <source>
        <dbReference type="ARBA" id="ARBA00022692"/>
    </source>
</evidence>
<feature type="transmembrane region" description="Helical" evidence="8">
    <location>
        <begin position="175"/>
        <end position="193"/>
    </location>
</feature>
<dbReference type="PANTHER" id="PTHR30269:SF32">
    <property type="entry name" value="MEMBRANE TRANSPORTER PROTEIN-RELATED"/>
    <property type="match status" value="1"/>
</dbReference>
<evidence type="ECO:0000313" key="10">
    <source>
        <dbReference type="Proteomes" id="UP001239909"/>
    </source>
</evidence>
<comment type="subcellular location">
    <subcellularLocation>
        <location evidence="1 8">Cell membrane</location>
        <topology evidence="1 8">Multi-pass membrane protein</topology>
    </subcellularLocation>
</comment>
<feature type="transmembrane region" description="Helical" evidence="8">
    <location>
        <begin position="199"/>
        <end position="218"/>
    </location>
</feature>
<feature type="transmembrane region" description="Helical" evidence="8">
    <location>
        <begin position="105"/>
        <end position="124"/>
    </location>
</feature>
<evidence type="ECO:0000256" key="4">
    <source>
        <dbReference type="ARBA" id="ARBA00022475"/>
    </source>
</evidence>
<dbReference type="InterPro" id="IPR052017">
    <property type="entry name" value="TSUP"/>
</dbReference>
<evidence type="ECO:0000256" key="8">
    <source>
        <dbReference type="RuleBase" id="RU363041"/>
    </source>
</evidence>
<keyword evidence="3" id="KW-0813">Transport</keyword>
<keyword evidence="5 8" id="KW-0812">Transmembrane</keyword>
<feature type="transmembrane region" description="Helical" evidence="8">
    <location>
        <begin position="12"/>
        <end position="33"/>
    </location>
</feature>
<gene>
    <name evidence="9" type="ORF">LNKW23_09530</name>
</gene>
<evidence type="ECO:0000256" key="1">
    <source>
        <dbReference type="ARBA" id="ARBA00004651"/>
    </source>
</evidence>
<evidence type="ECO:0000256" key="2">
    <source>
        <dbReference type="ARBA" id="ARBA00009142"/>
    </source>
</evidence>
<evidence type="ECO:0000256" key="7">
    <source>
        <dbReference type="ARBA" id="ARBA00023136"/>
    </source>
</evidence>
<evidence type="ECO:0000256" key="3">
    <source>
        <dbReference type="ARBA" id="ARBA00022448"/>
    </source>
</evidence>
<protein>
    <recommendedName>
        <fullName evidence="8">Probable membrane transporter protein</fullName>
    </recommendedName>
</protein>
<keyword evidence="10" id="KW-1185">Reference proteome</keyword>
<dbReference type="EMBL" id="BSYI01000005">
    <property type="protein sequence ID" value="GMG81740.1"/>
    <property type="molecule type" value="Genomic_DNA"/>
</dbReference>
<keyword evidence="6 8" id="KW-1133">Transmembrane helix</keyword>
<feature type="transmembrane region" description="Helical" evidence="8">
    <location>
        <begin position="79"/>
        <end position="98"/>
    </location>
</feature>
<comment type="caution">
    <text evidence="9">The sequence shown here is derived from an EMBL/GenBank/DDBJ whole genome shotgun (WGS) entry which is preliminary data.</text>
</comment>
<evidence type="ECO:0000256" key="6">
    <source>
        <dbReference type="ARBA" id="ARBA00022989"/>
    </source>
</evidence>
<dbReference type="PANTHER" id="PTHR30269">
    <property type="entry name" value="TRANSMEMBRANE PROTEIN YFCA"/>
    <property type="match status" value="1"/>
</dbReference>
<sequence length="254" mass="26154">MNLPDGVDPAALATVLAIFFGGGIVKGGLGFGLPLATMSMLPLVIPVDMALAINVIVQPATNLGQLIAAENPAATMRRFAPVCLTMAVGVAIGTAFVTGLDPESLTLLLGVFVTAFCLISLRGVSLPIPPRRERPAGLAVGLLAGAIGALTTASGPILVIYLLGLGVDRREFRAAIGFLFIVSGAMIVGGFWSVGFLDWSRAGLALLCMVPTFLGMAIGNRLARRLPPEGFRTAVLIGLSCLGANFLMRGLGVL</sequence>
<evidence type="ECO:0000313" key="9">
    <source>
        <dbReference type="EMBL" id="GMG81740.1"/>
    </source>
</evidence>
<feature type="transmembrane region" description="Helical" evidence="8">
    <location>
        <begin position="40"/>
        <end position="59"/>
    </location>
</feature>
<organism evidence="9 10">
    <name type="scientific">Paralimibaculum aggregatum</name>
    <dbReference type="NCBI Taxonomy" id="3036245"/>
    <lineage>
        <taxon>Bacteria</taxon>
        <taxon>Pseudomonadati</taxon>
        <taxon>Pseudomonadota</taxon>
        <taxon>Alphaproteobacteria</taxon>
        <taxon>Rhodobacterales</taxon>
        <taxon>Paracoccaceae</taxon>
        <taxon>Paralimibaculum</taxon>
    </lineage>
</organism>
<keyword evidence="7 8" id="KW-0472">Membrane</keyword>
<dbReference type="InterPro" id="IPR002781">
    <property type="entry name" value="TM_pro_TauE-like"/>
</dbReference>
<dbReference type="RefSeq" id="WP_285670456.1">
    <property type="nucleotide sequence ID" value="NZ_BSYI01000005.1"/>
</dbReference>
<comment type="similarity">
    <text evidence="2 8">Belongs to the 4-toluene sulfonate uptake permease (TSUP) (TC 2.A.102) family.</text>
</comment>
<keyword evidence="4 8" id="KW-1003">Cell membrane</keyword>
<reference evidence="9 10" key="1">
    <citation type="submission" date="2023-04" db="EMBL/GenBank/DDBJ databases">
        <title>Marinoamorphus aggregata gen. nov., sp. Nov., isolate from tissue of brittle star Ophioplocus japonicus.</title>
        <authorList>
            <person name="Kawano K."/>
            <person name="Sawayama S."/>
            <person name="Nakagawa S."/>
        </authorList>
    </citation>
    <scope>NUCLEOTIDE SEQUENCE [LARGE SCALE GENOMIC DNA]</scope>
    <source>
        <strain evidence="9 10">NKW23</strain>
    </source>
</reference>
<accession>A0ABQ6LHN8</accession>
<dbReference type="Proteomes" id="UP001239909">
    <property type="component" value="Unassembled WGS sequence"/>
</dbReference>
<proteinExistence type="inferred from homology"/>
<feature type="transmembrane region" description="Helical" evidence="8">
    <location>
        <begin position="136"/>
        <end position="163"/>
    </location>
</feature>
<dbReference type="Pfam" id="PF01925">
    <property type="entry name" value="TauE"/>
    <property type="match status" value="1"/>
</dbReference>
<feature type="transmembrane region" description="Helical" evidence="8">
    <location>
        <begin position="230"/>
        <end position="248"/>
    </location>
</feature>